<dbReference type="KEGG" id="vg:29079499"/>
<feature type="transmembrane region" description="Helical" evidence="1">
    <location>
        <begin position="25"/>
        <end position="45"/>
    </location>
</feature>
<evidence type="ECO:0000313" key="3">
    <source>
        <dbReference type="Proteomes" id="UP000202254"/>
    </source>
</evidence>
<organism evidence="2 3">
    <name type="scientific">Escherichia phage vB_EcoS_NBD2</name>
    <dbReference type="NCBI Taxonomy" id="1852563"/>
    <lineage>
        <taxon>Viruses</taxon>
        <taxon>Duplodnaviria</taxon>
        <taxon>Heunggongvirae</taxon>
        <taxon>Uroviricota</taxon>
        <taxon>Caudoviricetes</taxon>
        <taxon>Drexlerviridae</taxon>
        <taxon>Vilniusvirus</taxon>
        <taxon>Vilniusvirus NBD2</taxon>
    </lineage>
</organism>
<gene>
    <name evidence="2" type="ORF">NBD2_69</name>
</gene>
<dbReference type="EMBL" id="KX130668">
    <property type="protein sequence ID" value="ANM45911.1"/>
    <property type="molecule type" value="Genomic_DNA"/>
</dbReference>
<proteinExistence type="predicted"/>
<dbReference type="Proteomes" id="UP000202254">
    <property type="component" value="Segment"/>
</dbReference>
<dbReference type="GeneID" id="29079499"/>
<sequence length="71" mass="7636">MREVINAITSGAGGATFTGVATGQLAIAFATFVFFVLFGFWGAYWKYKDSKAIRQAIDAGDLQTALKIRGK</sequence>
<dbReference type="RefSeq" id="YP_009284693.1">
    <property type="nucleotide sequence ID" value="NC_031050.1"/>
</dbReference>
<keyword evidence="1" id="KW-1133">Transmembrane helix</keyword>
<protein>
    <submittedName>
        <fullName evidence="2">Putative holin</fullName>
    </submittedName>
</protein>
<evidence type="ECO:0000313" key="2">
    <source>
        <dbReference type="EMBL" id="ANM45911.1"/>
    </source>
</evidence>
<name>A0A192YAP3_9CAUD</name>
<evidence type="ECO:0000256" key="1">
    <source>
        <dbReference type="SAM" id="Phobius"/>
    </source>
</evidence>
<reference evidence="2 3" key="1">
    <citation type="submission" date="2016-04" db="EMBL/GenBank/DDBJ databases">
        <title>Complete Genome of E. coli phage vB_EcoS_NBD2.</title>
        <authorList>
            <person name="Truncaite L."/>
            <person name="Kaliniene L."/>
            <person name="Zajanckauskaite A."/>
            <person name="Meskys R."/>
        </authorList>
    </citation>
    <scope>NUCLEOTIDE SEQUENCE [LARGE SCALE GENOMIC DNA]</scope>
</reference>
<keyword evidence="1" id="KW-0812">Transmembrane</keyword>
<keyword evidence="3" id="KW-1185">Reference proteome</keyword>
<accession>A0A192YAP3</accession>
<keyword evidence="1" id="KW-0472">Membrane</keyword>